<dbReference type="Pfam" id="PF11743">
    <property type="entry name" value="DUF3301"/>
    <property type="match status" value="1"/>
</dbReference>
<dbReference type="InterPro" id="IPR021732">
    <property type="entry name" value="DUF3301"/>
</dbReference>
<dbReference type="Proteomes" id="UP000241788">
    <property type="component" value="Unassembled WGS sequence"/>
</dbReference>
<dbReference type="OrthoDB" id="5959530at2"/>
<keyword evidence="2" id="KW-1185">Reference proteome</keyword>
<dbReference type="RefSeq" id="WP_076584735.1">
    <property type="nucleotide sequence ID" value="NZ_FTLW01000001.1"/>
</dbReference>
<protein>
    <recommendedName>
        <fullName evidence="3">DUF3301 domain-containing protein</fullName>
    </recommendedName>
</protein>
<gene>
    <name evidence="1" type="ORF">SAMN05421546_0343</name>
</gene>
<evidence type="ECO:0008006" key="3">
    <source>
        <dbReference type="Google" id="ProtNLM"/>
    </source>
</evidence>
<evidence type="ECO:0000313" key="1">
    <source>
        <dbReference type="EMBL" id="SIP94322.1"/>
    </source>
</evidence>
<dbReference type="AlphaFoldDB" id="A0A1N6NQM1"/>
<dbReference type="EMBL" id="FTLW01000001">
    <property type="protein sequence ID" value="SIP94322.1"/>
    <property type="molecule type" value="Genomic_DNA"/>
</dbReference>
<reference evidence="2" key="1">
    <citation type="submission" date="2017-01" db="EMBL/GenBank/DDBJ databases">
        <authorList>
            <person name="Varghese N."/>
            <person name="Submissions S."/>
        </authorList>
    </citation>
    <scope>NUCLEOTIDE SEQUENCE [LARGE SCALE GENOMIC DNA]</scope>
    <source>
        <strain evidence="2">UM1</strain>
    </source>
</reference>
<sequence>MDWLLWLLIAVVIGGAWFNSARQAAEIAREVGQAACRRNGVQWLDESVHATGFRIRRKANGRLGLERSFRFEYSRDGSDRHAGSLSLLGGELVRFVGPVREDGQTNSLNFGG</sequence>
<organism evidence="1 2">
    <name type="scientific">Solilutibacter tolerans</name>
    <dbReference type="NCBI Taxonomy" id="1604334"/>
    <lineage>
        <taxon>Bacteria</taxon>
        <taxon>Pseudomonadati</taxon>
        <taxon>Pseudomonadota</taxon>
        <taxon>Gammaproteobacteria</taxon>
        <taxon>Lysobacterales</taxon>
        <taxon>Lysobacteraceae</taxon>
        <taxon>Solilutibacter</taxon>
    </lineage>
</organism>
<dbReference type="STRING" id="1604334.SAMN05421546_0343"/>
<name>A0A1N6NQM1_9GAMM</name>
<proteinExistence type="predicted"/>
<accession>A0A1N6NQM1</accession>
<evidence type="ECO:0000313" key="2">
    <source>
        <dbReference type="Proteomes" id="UP000241788"/>
    </source>
</evidence>